<sequence length="89" mass="8968">MTSAAHAWDARGARPDPEEAQGPAGRERSSPAAARGEPPLSGGEGFRSLAAAVVLPGGARGELDEFRVVHCGQLSSREPVPGGHQGASG</sequence>
<proteinExistence type="predicted"/>
<evidence type="ECO:0000313" key="2">
    <source>
        <dbReference type="EMBL" id="CAI9163080.1"/>
    </source>
</evidence>
<dbReference type="EMBL" id="OX459957">
    <property type="protein sequence ID" value="CAI9163080.1"/>
    <property type="molecule type" value="Genomic_DNA"/>
</dbReference>
<protein>
    <submittedName>
        <fullName evidence="2">Uncharacterized protein</fullName>
    </submittedName>
</protein>
<reference evidence="2" key="1">
    <citation type="submission" date="2023-04" db="EMBL/GenBank/DDBJ databases">
        <authorList>
            <consortium name="ELIXIR-Norway"/>
        </authorList>
    </citation>
    <scope>NUCLEOTIDE SEQUENCE [LARGE SCALE GENOMIC DNA]</scope>
</reference>
<dbReference type="Proteomes" id="UP001176941">
    <property type="component" value="Chromosome 21"/>
</dbReference>
<feature type="region of interest" description="Disordered" evidence="1">
    <location>
        <begin position="1"/>
        <end position="45"/>
    </location>
</feature>
<gene>
    <name evidence="2" type="ORF">MRATA1EN1_LOCUS12042</name>
</gene>
<name>A0ABN8YND4_RANTA</name>
<organism evidence="2 3">
    <name type="scientific">Rangifer tarandus platyrhynchus</name>
    <name type="common">Svalbard reindeer</name>
    <dbReference type="NCBI Taxonomy" id="3082113"/>
    <lineage>
        <taxon>Eukaryota</taxon>
        <taxon>Metazoa</taxon>
        <taxon>Chordata</taxon>
        <taxon>Craniata</taxon>
        <taxon>Vertebrata</taxon>
        <taxon>Euteleostomi</taxon>
        <taxon>Mammalia</taxon>
        <taxon>Eutheria</taxon>
        <taxon>Laurasiatheria</taxon>
        <taxon>Artiodactyla</taxon>
        <taxon>Ruminantia</taxon>
        <taxon>Pecora</taxon>
        <taxon>Cervidae</taxon>
        <taxon>Odocoileinae</taxon>
        <taxon>Rangifer</taxon>
    </lineage>
</organism>
<evidence type="ECO:0000256" key="1">
    <source>
        <dbReference type="SAM" id="MobiDB-lite"/>
    </source>
</evidence>
<feature type="compositionally biased region" description="Basic and acidic residues" evidence="1">
    <location>
        <begin position="8"/>
        <end position="17"/>
    </location>
</feature>
<accession>A0ABN8YND4</accession>
<keyword evidence="3" id="KW-1185">Reference proteome</keyword>
<evidence type="ECO:0000313" key="3">
    <source>
        <dbReference type="Proteomes" id="UP001176941"/>
    </source>
</evidence>